<protein>
    <submittedName>
        <fullName evidence="1">Putative lipoprotein</fullName>
    </submittedName>
</protein>
<dbReference type="Pfam" id="PF16234">
    <property type="entry name" value="DUF4892"/>
    <property type="match status" value="1"/>
</dbReference>
<keyword evidence="1" id="KW-0449">Lipoprotein</keyword>
<proteinExistence type="predicted"/>
<dbReference type="EMBL" id="UAUF01000013">
    <property type="protein sequence ID" value="SPZ09502.1"/>
    <property type="molecule type" value="Genomic_DNA"/>
</dbReference>
<reference evidence="1 2" key="1">
    <citation type="submission" date="2018-06" db="EMBL/GenBank/DDBJ databases">
        <authorList>
            <consortium name="Pathogen Informatics"/>
            <person name="Doyle S."/>
        </authorList>
    </citation>
    <scope>NUCLEOTIDE SEQUENCE [LARGE SCALE GENOMIC DNA]</scope>
    <source>
        <strain evidence="1 2">NCTC11842</strain>
    </source>
</reference>
<sequence>MSRYYLWVFKLIQGDSLIYMRLFFALGLGFMTCAAVAADMPGGVDLPVLARPAHAEIIDYREAGAVEKMYPQGAVIRIGGKLRLEGDVQAEGKLVTLTYELPRGHDPIAALNEARSTLQKQSAIPLSWCEGRDCGSSNVFANAIFGKSQLYGPDEQQSYLLLRLAPPQDETLLALYAITRGNRRGYLHVEQLEASTPLGKLVASPATLLRQLRQDGELHLPALADPPDDIWLDLVGQCLNLDTGTRVIIGGPQAGKWEKALLARRIRAARLEADPNREPGLYLQP</sequence>
<evidence type="ECO:0000313" key="2">
    <source>
        <dbReference type="Proteomes" id="UP000250443"/>
    </source>
</evidence>
<organism evidence="1 2">
    <name type="scientific">Pseudomonas luteola</name>
    <dbReference type="NCBI Taxonomy" id="47886"/>
    <lineage>
        <taxon>Bacteria</taxon>
        <taxon>Pseudomonadati</taxon>
        <taxon>Pseudomonadota</taxon>
        <taxon>Gammaproteobacteria</taxon>
        <taxon>Pseudomonadales</taxon>
        <taxon>Pseudomonadaceae</taxon>
        <taxon>Pseudomonas</taxon>
    </lineage>
</organism>
<dbReference type="Proteomes" id="UP000250443">
    <property type="component" value="Unassembled WGS sequence"/>
</dbReference>
<dbReference type="AlphaFoldDB" id="A0A2X2CL88"/>
<accession>A0A2X2CL88</accession>
<gene>
    <name evidence="1" type="ORF">NCTC11842_03073</name>
</gene>
<dbReference type="InterPro" id="IPR032608">
    <property type="entry name" value="DUF4892"/>
</dbReference>
<evidence type="ECO:0000313" key="1">
    <source>
        <dbReference type="EMBL" id="SPZ09502.1"/>
    </source>
</evidence>
<name>A0A2X2CL88_PSELU</name>